<evidence type="ECO:0000256" key="4">
    <source>
        <dbReference type="ARBA" id="ARBA00073126"/>
    </source>
</evidence>
<dbReference type="HOGENOM" id="CLU_023205_2_2_1"/>
<dbReference type="SUPFAM" id="SSF51430">
    <property type="entry name" value="NAD(P)-linked oxidoreductase"/>
    <property type="match status" value="1"/>
</dbReference>
<dbReference type="Proteomes" id="UP000030651">
    <property type="component" value="Unassembled WGS sequence"/>
</dbReference>
<evidence type="ECO:0000256" key="2">
    <source>
        <dbReference type="ARBA" id="ARBA00023002"/>
    </source>
</evidence>
<organism evidence="6 7">
    <name type="scientific">Pestalotiopsis fici (strain W106-1 / CGMCC3.15140)</name>
    <dbReference type="NCBI Taxonomy" id="1229662"/>
    <lineage>
        <taxon>Eukaryota</taxon>
        <taxon>Fungi</taxon>
        <taxon>Dikarya</taxon>
        <taxon>Ascomycota</taxon>
        <taxon>Pezizomycotina</taxon>
        <taxon>Sordariomycetes</taxon>
        <taxon>Xylariomycetidae</taxon>
        <taxon>Amphisphaeriales</taxon>
        <taxon>Sporocadaceae</taxon>
        <taxon>Pestalotiopsis</taxon>
    </lineage>
</organism>
<comment type="pathway">
    <text evidence="1">Secondary metabolite biosynthesis; terpenoid biosynthesis.</text>
</comment>
<name>W3XJX9_PESFW</name>
<evidence type="ECO:0000259" key="5">
    <source>
        <dbReference type="Pfam" id="PF00248"/>
    </source>
</evidence>
<evidence type="ECO:0000313" key="7">
    <source>
        <dbReference type="Proteomes" id="UP000030651"/>
    </source>
</evidence>
<dbReference type="FunFam" id="3.20.20.100:FF:000024">
    <property type="entry name" value="Aryl-alcohol dehydrogenase"/>
    <property type="match status" value="1"/>
</dbReference>
<comment type="similarity">
    <text evidence="3">Belongs to the aldo/keto reductase family. Aldo/keto reductase 2 subfamily.</text>
</comment>
<reference evidence="7" key="1">
    <citation type="journal article" date="2015" name="BMC Genomics">
        <title>Genomic and transcriptomic analysis of the endophytic fungus Pestalotiopsis fici reveals its lifestyle and high potential for synthesis of natural products.</title>
        <authorList>
            <person name="Wang X."/>
            <person name="Zhang X."/>
            <person name="Liu L."/>
            <person name="Xiang M."/>
            <person name="Wang W."/>
            <person name="Sun X."/>
            <person name="Che Y."/>
            <person name="Guo L."/>
            <person name="Liu G."/>
            <person name="Guo L."/>
            <person name="Wang C."/>
            <person name="Yin W.B."/>
            <person name="Stadler M."/>
            <person name="Zhang X."/>
            <person name="Liu X."/>
        </authorList>
    </citation>
    <scope>NUCLEOTIDE SEQUENCE [LARGE SCALE GENOMIC DNA]</scope>
    <source>
        <strain evidence="7">W106-1 / CGMCC3.15140</strain>
    </source>
</reference>
<dbReference type="PANTHER" id="PTHR43364">
    <property type="entry name" value="NADH-SPECIFIC METHYLGLYOXAL REDUCTASE-RELATED"/>
    <property type="match status" value="1"/>
</dbReference>
<keyword evidence="2" id="KW-0560">Oxidoreductase</keyword>
<gene>
    <name evidence="6" type="ORF">PFICI_00133</name>
</gene>
<dbReference type="Pfam" id="PF00248">
    <property type="entry name" value="Aldo_ket_red"/>
    <property type="match status" value="1"/>
</dbReference>
<dbReference type="InParanoid" id="W3XJX9"/>
<evidence type="ECO:0000256" key="3">
    <source>
        <dbReference type="ARBA" id="ARBA00038157"/>
    </source>
</evidence>
<dbReference type="RefSeq" id="XP_007826905.1">
    <property type="nucleotide sequence ID" value="XM_007828714.1"/>
</dbReference>
<evidence type="ECO:0000256" key="1">
    <source>
        <dbReference type="ARBA" id="ARBA00004721"/>
    </source>
</evidence>
<accession>W3XJX9</accession>
<dbReference type="eggNOG" id="KOG1575">
    <property type="taxonomic scope" value="Eukaryota"/>
</dbReference>
<keyword evidence="7" id="KW-1185">Reference proteome</keyword>
<dbReference type="AlphaFoldDB" id="W3XJX9"/>
<dbReference type="KEGG" id="pfy:PFICI_00133"/>
<evidence type="ECO:0000313" key="6">
    <source>
        <dbReference type="EMBL" id="ETS86305.1"/>
    </source>
</evidence>
<feature type="domain" description="NADP-dependent oxidoreductase" evidence="5">
    <location>
        <begin position="29"/>
        <end position="337"/>
    </location>
</feature>
<dbReference type="InterPro" id="IPR036812">
    <property type="entry name" value="NAD(P)_OxRdtase_dom_sf"/>
</dbReference>
<proteinExistence type="inferred from homology"/>
<dbReference type="GO" id="GO:0016491">
    <property type="term" value="F:oxidoreductase activity"/>
    <property type="evidence" value="ECO:0007669"/>
    <property type="project" value="UniProtKB-KW"/>
</dbReference>
<dbReference type="OMA" id="GWTEPPI"/>
<dbReference type="Gene3D" id="3.20.20.100">
    <property type="entry name" value="NADP-dependent oxidoreductase domain"/>
    <property type="match status" value="1"/>
</dbReference>
<dbReference type="EMBL" id="KI912109">
    <property type="protein sequence ID" value="ETS86305.1"/>
    <property type="molecule type" value="Genomic_DNA"/>
</dbReference>
<dbReference type="GeneID" id="19265146"/>
<sequence>MIGQSLPEPATELGRHRIFSSTAAMRVSPLQLGGMSIGEKWAGFLGSMDKETSFKLLDAFWEAGGNIIDTSSNYQDEQSETWIGEWMAQRGNRDSMIIATKFTTDYRSYAVGKGPQAANFSGNHRKLIHMCVRDSLKKLQTDYIDILYMHWWDHTTSIKELMDTLHMLVVQGKVLYLGVSDTPAWIVAAANTYAVEQGKTPFSVYQGRWNVMNRAFERDIIPMARHFGMALAPWDVMGGGKFQTKEAIEKRKEAGEPLRLLSGAHQTPEEVRMSAALAKVAAEHNNESVTAIALAYVLHKAPNVFPIVGGRKVEHLQDNIRALSIKLTDQQISFLENVRPFQLGFPHDFIGPDPQLTGKSNWLARTSHVVFPNAQKQKSI</sequence>
<dbReference type="InterPro" id="IPR023210">
    <property type="entry name" value="NADP_OxRdtase_dom"/>
</dbReference>
<dbReference type="OrthoDB" id="48988at2759"/>
<dbReference type="PANTHER" id="PTHR43364:SF2">
    <property type="entry name" value="ARYL-ALCOHOL DEHYDROGENASE AAD10-RELATED"/>
    <property type="match status" value="1"/>
</dbReference>
<protein>
    <recommendedName>
        <fullName evidence="4">Aldo-keto reductase ausK</fullName>
    </recommendedName>
</protein>
<dbReference type="InterPro" id="IPR050523">
    <property type="entry name" value="AKR_Detox_Biosynth"/>
</dbReference>